<dbReference type="InterPro" id="IPR013216">
    <property type="entry name" value="Methyltransf_11"/>
</dbReference>
<evidence type="ECO:0000313" key="3">
    <source>
        <dbReference type="Proteomes" id="UP000199415"/>
    </source>
</evidence>
<keyword evidence="2" id="KW-0489">Methyltransferase</keyword>
<dbReference type="CDD" id="cd02440">
    <property type="entry name" value="AdoMet_MTases"/>
    <property type="match status" value="1"/>
</dbReference>
<accession>A0A1G7NL65</accession>
<evidence type="ECO:0000259" key="1">
    <source>
        <dbReference type="Pfam" id="PF08241"/>
    </source>
</evidence>
<dbReference type="AlphaFoldDB" id="A0A1G7NL65"/>
<dbReference type="Pfam" id="PF08241">
    <property type="entry name" value="Methyltransf_11"/>
    <property type="match status" value="1"/>
</dbReference>
<evidence type="ECO:0000313" key="2">
    <source>
        <dbReference type="EMBL" id="SDF74814.1"/>
    </source>
</evidence>
<organism evidence="2 3">
    <name type="scientific">Limimonas halophila</name>
    <dbReference type="NCBI Taxonomy" id="1082479"/>
    <lineage>
        <taxon>Bacteria</taxon>
        <taxon>Pseudomonadati</taxon>
        <taxon>Pseudomonadota</taxon>
        <taxon>Alphaproteobacteria</taxon>
        <taxon>Rhodospirillales</taxon>
        <taxon>Rhodovibrionaceae</taxon>
        <taxon>Limimonas</taxon>
    </lineage>
</organism>
<dbReference type="STRING" id="1082479.SAMN05216241_102215"/>
<dbReference type="SUPFAM" id="SSF53335">
    <property type="entry name" value="S-adenosyl-L-methionine-dependent methyltransferases"/>
    <property type="match status" value="1"/>
</dbReference>
<dbReference type="GO" id="GO:0032259">
    <property type="term" value="P:methylation"/>
    <property type="evidence" value="ECO:0007669"/>
    <property type="project" value="UniProtKB-KW"/>
</dbReference>
<protein>
    <submittedName>
        <fullName evidence="2">Methyltransferase domain-containing protein</fullName>
    </submittedName>
</protein>
<proteinExistence type="predicted"/>
<dbReference type="GO" id="GO:0008757">
    <property type="term" value="F:S-adenosylmethionine-dependent methyltransferase activity"/>
    <property type="evidence" value="ECO:0007669"/>
    <property type="project" value="InterPro"/>
</dbReference>
<dbReference type="Gene3D" id="3.40.50.150">
    <property type="entry name" value="Vaccinia Virus protein VP39"/>
    <property type="match status" value="1"/>
</dbReference>
<name>A0A1G7NL65_9PROT</name>
<feature type="domain" description="Methyltransferase type 11" evidence="1">
    <location>
        <begin position="79"/>
        <end position="129"/>
    </location>
</feature>
<gene>
    <name evidence="2" type="ORF">SAMN05216241_102215</name>
</gene>
<dbReference type="InterPro" id="IPR029063">
    <property type="entry name" value="SAM-dependent_MTases_sf"/>
</dbReference>
<reference evidence="2 3" key="1">
    <citation type="submission" date="2016-10" db="EMBL/GenBank/DDBJ databases">
        <authorList>
            <person name="de Groot N.N."/>
        </authorList>
    </citation>
    <scope>NUCLEOTIDE SEQUENCE [LARGE SCALE GENOMIC DNA]</scope>
    <source>
        <strain evidence="2 3">DSM 25584</strain>
    </source>
</reference>
<keyword evidence="2" id="KW-0808">Transferase</keyword>
<sequence>MVSAANVDYYERNTLGFRLRQRRFAQFRRLLEQVYDERGQVNILDMGGTGTYWRIAGSTLTDYNCHVHLVNPDLTEVPAHPNFRLERRDARDLRHLPDQAFDVVHSNSVIEHVGGWQDMRSFAREVRRLAPRYFVQTPNFWFPVEPHFRAPLFHWLPEQLRARALQHIHLGFADQKQADMDEAMCRVHGVCLLDKAQMATLFPDARIETETFALLTKSLIAVRDGLS</sequence>
<dbReference type="Proteomes" id="UP000199415">
    <property type="component" value="Unassembled WGS sequence"/>
</dbReference>
<dbReference type="EMBL" id="FNCE01000002">
    <property type="protein sequence ID" value="SDF74814.1"/>
    <property type="molecule type" value="Genomic_DNA"/>
</dbReference>
<dbReference type="OrthoDB" id="7260171at2"/>
<keyword evidence="3" id="KW-1185">Reference proteome</keyword>